<dbReference type="Proteomes" id="UP000011532">
    <property type="component" value="Unassembled WGS sequence"/>
</dbReference>
<dbReference type="EMBL" id="AOHU01000062">
    <property type="protein sequence ID" value="ELY30794.1"/>
    <property type="molecule type" value="Genomic_DNA"/>
</dbReference>
<dbReference type="PANTHER" id="PTHR13504">
    <property type="entry name" value="FIDO DOMAIN-CONTAINING PROTEIN DDB_G0283145"/>
    <property type="match status" value="1"/>
</dbReference>
<dbReference type="InterPro" id="IPR025758">
    <property type="entry name" value="Fic/DOC_N"/>
</dbReference>
<dbReference type="AlphaFoldDB" id="A0A384KV11"/>
<dbReference type="PANTHER" id="PTHR13504:SF38">
    <property type="entry name" value="FIDO DOMAIN-CONTAINING PROTEIN"/>
    <property type="match status" value="1"/>
</dbReference>
<name>A0A384KV11_HALVD</name>
<dbReference type="Pfam" id="PF02661">
    <property type="entry name" value="Fic"/>
    <property type="match status" value="1"/>
</dbReference>
<evidence type="ECO:0000313" key="3">
    <source>
        <dbReference type="Proteomes" id="UP000011532"/>
    </source>
</evidence>
<proteinExistence type="predicted"/>
<dbReference type="PROSITE" id="PS51459">
    <property type="entry name" value="FIDO"/>
    <property type="match status" value="1"/>
</dbReference>
<dbReference type="InterPro" id="IPR026287">
    <property type="entry name" value="SoFic-like"/>
</dbReference>
<dbReference type="RefSeq" id="WP_004043299.1">
    <property type="nucleotide sequence ID" value="NC_013966.1"/>
</dbReference>
<organism evidence="2 3">
    <name type="scientific">Haloferax volcanii (strain ATCC 29605 / DSM 3757 / JCM 8879 / NBRC 14742 / NCIMB 2012 / VKM B-1768 / DS2)</name>
    <name type="common">Halobacterium volcanii</name>
    <dbReference type="NCBI Taxonomy" id="309800"/>
    <lineage>
        <taxon>Archaea</taxon>
        <taxon>Methanobacteriati</taxon>
        <taxon>Methanobacteriota</taxon>
        <taxon>Stenosarchaea group</taxon>
        <taxon>Halobacteria</taxon>
        <taxon>Halobacteriales</taxon>
        <taxon>Haloferacaceae</taxon>
        <taxon>Haloferax</taxon>
    </lineage>
</organism>
<evidence type="ECO:0000313" key="2">
    <source>
        <dbReference type="EMBL" id="ELY30794.1"/>
    </source>
</evidence>
<feature type="domain" description="Fido" evidence="1">
    <location>
        <begin position="133"/>
        <end position="284"/>
    </location>
</feature>
<dbReference type="PIRSF" id="PIRSF038925">
    <property type="entry name" value="AMP-prot_trans"/>
    <property type="match status" value="1"/>
</dbReference>
<dbReference type="SUPFAM" id="SSF140931">
    <property type="entry name" value="Fic-like"/>
    <property type="match status" value="1"/>
</dbReference>
<dbReference type="GeneID" id="8923691"/>
<evidence type="ECO:0000259" key="1">
    <source>
        <dbReference type="PROSITE" id="PS51459"/>
    </source>
</evidence>
<dbReference type="InterPro" id="IPR003812">
    <property type="entry name" value="Fido"/>
</dbReference>
<protein>
    <submittedName>
        <fullName evidence="2">Fic family protein</fullName>
    </submittedName>
</protein>
<dbReference type="Pfam" id="PF13784">
    <property type="entry name" value="Fic_N"/>
    <property type="match status" value="1"/>
</dbReference>
<dbReference type="Gene3D" id="1.10.3290.10">
    <property type="entry name" value="Fido-like domain"/>
    <property type="match status" value="1"/>
</dbReference>
<gene>
    <name evidence="2" type="ORF">C498_10561</name>
</gene>
<accession>A0A384KV11</accession>
<dbReference type="OrthoDB" id="350952at2157"/>
<reference evidence="2 3" key="2">
    <citation type="journal article" date="2014" name="PLoS Genet.">
        <title>Phylogenetically driven sequencing of extremely halophilic archaea reveals strategies for static and dynamic osmo-response.</title>
        <authorList>
            <person name="Becker E.A."/>
            <person name="Seitzer P.M."/>
            <person name="Tritt A."/>
            <person name="Larsen D."/>
            <person name="Krusor M."/>
            <person name="Yao A.I."/>
            <person name="Wu D."/>
            <person name="Madern D."/>
            <person name="Eisen J.A."/>
            <person name="Darling A.E."/>
            <person name="Facciotti M.T."/>
        </authorList>
    </citation>
    <scope>NUCLEOTIDE SEQUENCE [LARGE SCALE GENOMIC DNA]</scope>
    <source>
        <strain evidence="3">ATCC 29605 / DSM 3757 / JCM 8879 / NBRC 14742 / NCIMB 2012 / VKM B-1768 / DS2</strain>
    </source>
</reference>
<sequence>MRPEDFVDDAPGEVEMVDGIFTFSPDPLPPDLDATHELVSENGEAMYAVGQLSDLDTWLDSPEVILSPLIHREAVDSSNIETTTRLTLSDIYRREAGEEPGQTATERADITEAQNYVEAITTGIQALHDGAELDRDLLCRLHEILLQGARGEQKNPGEFREDLVGIDQPGTPLSEARFVPAPPASIPYALRSLLQYVRSGPRYAPLVDLALIHYQFETIHPFQDGNGRLGRLLVMLALYKWELLPGPYLYPSSYFNANRDAYLDRLLAVSRDGAWTEWVSFFVQAIAEQGREGYTVARELLALRDRYREQYQGQGVVIRELIDFIIEHPYLTEPQAVDALGRSQPAVNQAIRRLWDDGVLRETTGQQRNRRYEAPAILKIVEPYNP</sequence>
<comment type="caution">
    <text evidence="2">The sequence shown here is derived from an EMBL/GenBank/DDBJ whole genome shotgun (WGS) entry which is preliminary data.</text>
</comment>
<dbReference type="InterPro" id="IPR040198">
    <property type="entry name" value="Fido_containing"/>
</dbReference>
<dbReference type="InterPro" id="IPR036597">
    <property type="entry name" value="Fido-like_dom_sf"/>
</dbReference>
<reference evidence="3" key="1">
    <citation type="submission" date="2012-11" db="EMBL/GenBank/DDBJ databases">
        <authorList>
            <person name="Becker E.A."/>
            <person name="Seitzer P."/>
            <person name="Tritt A."/>
            <person name="Larsen D."/>
            <person name="Yao A."/>
            <person name="Wu D."/>
            <person name="Darling A."/>
            <person name="Eisen J.A."/>
            <person name="Facciotti M.T."/>
        </authorList>
    </citation>
    <scope>NUCLEOTIDE SEQUENCE [LARGE SCALE GENOMIC DNA]</scope>
    <source>
        <strain evidence="3">ATCC 29605 / DSM 3757 / JCM 8879 / NBRC 14742 / NCIMB 2012 / VKM B-1768 / DS2</strain>
    </source>
</reference>